<dbReference type="Pfam" id="PF01094">
    <property type="entry name" value="ANF_receptor"/>
    <property type="match status" value="2"/>
</dbReference>
<evidence type="ECO:0000256" key="3">
    <source>
        <dbReference type="ARBA" id="ARBA00022692"/>
    </source>
</evidence>
<dbReference type="InterPro" id="IPR000068">
    <property type="entry name" value="GPCR_3_Ca_sens_rcpt-rel"/>
</dbReference>
<dbReference type="InterPro" id="IPR000337">
    <property type="entry name" value="GPCR_3"/>
</dbReference>
<keyword evidence="6" id="KW-0297">G-protein coupled receptor</keyword>
<evidence type="ECO:0008006" key="15">
    <source>
        <dbReference type="Google" id="ProtNLM"/>
    </source>
</evidence>
<dbReference type="STRING" id="75743.A0A401PCG1"/>
<dbReference type="PRINTS" id="PR00592">
    <property type="entry name" value="CASENSINGR"/>
</dbReference>
<keyword evidence="5" id="KW-1133">Transmembrane helix</keyword>
<evidence type="ECO:0000256" key="6">
    <source>
        <dbReference type="ARBA" id="ARBA00023040"/>
    </source>
</evidence>
<sequence length="845" mass="94602">MAHYSDVTIGGLFPVSLYVNVPELHYRAKPEELRCTGFDFRAFRWLQTMIFTIEEINKDPRILPNITLGYRVYDTCDIYSLRAAMTFLSGAEELMSNNTCRGAVSVPAIIGEAGSLQSSIIASTTGPFQIPIISYFSTCTCLSDRRKYPAFFRTAPSDYFQTKALAQLVKHFGWTWIGAFGNDDDYGRFGIQQFIEQVTDFGACVAFSYILPKIYDAAKISQMVNVIKRSSAKVIIVFTPEREMLQLIEEIARQNVTGIQWLASEAWVTGTVLYTEQFLPYLEGTIGFSFRRAEIPGLREFLLQVKPSPHESNNYVNVFWEELFACKFKQPKNSTDGASIGARVCTGSESLGDINTIYSDTSQLRVSYSVYKGVYAIAHALHRLSLCESGKGPFINSTCASIHSFEPWQLLHYLKEVRFTDHFGGEIGFDENGDAIASYDMINCQRGPSGNIEYVQVGRFDAFASPGRELSLEEHSIVWTGGKAEPPWSACSESCPPGMRKASRNGEPLCCFDCVPCAEGEISNATDSVECKKCSSDDWSSSDRTVCIPREIEYLSFEDGTGMTLAIIALLGACLTVAMVDSFVDETCELREMFNPGMIQDGDVILGGLFAIHLRTAPDYYSFRSQPQPVRCVEFSQSGLRWALTMVFAIEEINRNPELLPDTTLGYKIFDSCDAPSEGLKGAFKLLKGKDRIISNSKCAGVPSVSMIVGDGGSSQSIAVSRVVAPFAIDIVKHTQELQKIIIVFPFPKLLQYLREVRFTNQFGEELILRKLVIMMQRCRKEENWRWMKVESFGTEQRWKIKSLCQHAVIIVVPEQEELPARGSLFAVLIVYHVLMGRSVTRQIL</sequence>
<evidence type="ECO:0000259" key="12">
    <source>
        <dbReference type="Pfam" id="PF07562"/>
    </source>
</evidence>
<dbReference type="Proteomes" id="UP000288216">
    <property type="component" value="Unassembled WGS sequence"/>
</dbReference>
<dbReference type="PRINTS" id="PR00248">
    <property type="entry name" value="GPCRMGR"/>
</dbReference>
<dbReference type="FunFam" id="3.40.50.2300:FF:000016">
    <property type="entry name" value="Taste 1 receptor member 2"/>
    <property type="match status" value="1"/>
</dbReference>
<keyword evidence="8" id="KW-0675">Receptor</keyword>
<reference evidence="13 14" key="1">
    <citation type="journal article" date="2018" name="Nat. Ecol. Evol.">
        <title>Shark genomes provide insights into elasmobranch evolution and the origin of vertebrates.</title>
        <authorList>
            <person name="Hara Y"/>
            <person name="Yamaguchi K"/>
            <person name="Onimaru K"/>
            <person name="Kadota M"/>
            <person name="Koyanagi M"/>
            <person name="Keeley SD"/>
            <person name="Tatsumi K"/>
            <person name="Tanaka K"/>
            <person name="Motone F"/>
            <person name="Kageyama Y"/>
            <person name="Nozu R"/>
            <person name="Adachi N"/>
            <person name="Nishimura O"/>
            <person name="Nakagawa R"/>
            <person name="Tanegashima C"/>
            <person name="Kiyatake I"/>
            <person name="Matsumoto R"/>
            <person name="Murakumo K"/>
            <person name="Nishida K"/>
            <person name="Terakita A"/>
            <person name="Kuratani S"/>
            <person name="Sato K"/>
            <person name="Hyodo S Kuraku.S."/>
        </authorList>
    </citation>
    <scope>NUCLEOTIDE SEQUENCE [LARGE SCALE GENOMIC DNA]</scope>
</reference>
<dbReference type="Pfam" id="PF07562">
    <property type="entry name" value="NCD3G"/>
    <property type="match status" value="1"/>
</dbReference>
<dbReference type="FunFam" id="2.10.50.30:FF:000003">
    <property type="entry name" value="Vomeronasal 2, receptor 120"/>
    <property type="match status" value="1"/>
</dbReference>
<evidence type="ECO:0000256" key="1">
    <source>
        <dbReference type="ARBA" id="ARBA00004651"/>
    </source>
</evidence>
<dbReference type="OrthoDB" id="5984008at2759"/>
<organism evidence="13 14">
    <name type="scientific">Scyliorhinus torazame</name>
    <name type="common">Cloudy catshark</name>
    <name type="synonym">Catulus torazame</name>
    <dbReference type="NCBI Taxonomy" id="75743"/>
    <lineage>
        <taxon>Eukaryota</taxon>
        <taxon>Metazoa</taxon>
        <taxon>Chordata</taxon>
        <taxon>Craniata</taxon>
        <taxon>Vertebrata</taxon>
        <taxon>Chondrichthyes</taxon>
        <taxon>Elasmobranchii</taxon>
        <taxon>Galeomorphii</taxon>
        <taxon>Galeoidea</taxon>
        <taxon>Carcharhiniformes</taxon>
        <taxon>Scyliorhinidae</taxon>
        <taxon>Scyliorhinus</taxon>
    </lineage>
</organism>
<evidence type="ECO:0000259" key="11">
    <source>
        <dbReference type="Pfam" id="PF01094"/>
    </source>
</evidence>
<keyword evidence="3" id="KW-0812">Transmembrane</keyword>
<protein>
    <recommendedName>
        <fullName evidence="15">G-protein coupled receptors family 3 profile domain-containing protein</fullName>
    </recommendedName>
</protein>
<keyword evidence="4" id="KW-0732">Signal</keyword>
<evidence type="ECO:0000256" key="9">
    <source>
        <dbReference type="ARBA" id="ARBA00023180"/>
    </source>
</evidence>
<dbReference type="GO" id="GO:0005886">
    <property type="term" value="C:plasma membrane"/>
    <property type="evidence" value="ECO:0007669"/>
    <property type="project" value="UniProtKB-SubCell"/>
</dbReference>
<dbReference type="SUPFAM" id="SSF53822">
    <property type="entry name" value="Periplasmic binding protein-like I"/>
    <property type="match status" value="2"/>
</dbReference>
<keyword evidence="2" id="KW-1003">Cell membrane</keyword>
<feature type="domain" description="Receptor ligand binding region" evidence="11">
    <location>
        <begin position="642"/>
        <end position="729"/>
    </location>
</feature>
<evidence type="ECO:0000313" key="14">
    <source>
        <dbReference type="Proteomes" id="UP000288216"/>
    </source>
</evidence>
<evidence type="ECO:0000256" key="4">
    <source>
        <dbReference type="ARBA" id="ARBA00022729"/>
    </source>
</evidence>
<keyword evidence="9" id="KW-0325">Glycoprotein</keyword>
<feature type="domain" description="Receptor ligand binding region" evidence="11">
    <location>
        <begin position="45"/>
        <end position="446"/>
    </location>
</feature>
<dbReference type="PANTHER" id="PTHR24061">
    <property type="entry name" value="CALCIUM-SENSING RECEPTOR-RELATED"/>
    <property type="match status" value="1"/>
</dbReference>
<proteinExistence type="predicted"/>
<evidence type="ECO:0000256" key="2">
    <source>
        <dbReference type="ARBA" id="ARBA00022475"/>
    </source>
</evidence>
<evidence type="ECO:0000256" key="8">
    <source>
        <dbReference type="ARBA" id="ARBA00023170"/>
    </source>
</evidence>
<dbReference type="AlphaFoldDB" id="A0A401PCG1"/>
<evidence type="ECO:0000313" key="13">
    <source>
        <dbReference type="EMBL" id="GCB70798.1"/>
    </source>
</evidence>
<dbReference type="FunFam" id="3.40.50.2300:FF:000752">
    <property type="entry name" value="Uncharacterized protein"/>
    <property type="match status" value="2"/>
</dbReference>
<dbReference type="CDD" id="cd06364">
    <property type="entry name" value="PBP1_CaSR"/>
    <property type="match status" value="1"/>
</dbReference>
<dbReference type="InterPro" id="IPR028082">
    <property type="entry name" value="Peripla_BP_I"/>
</dbReference>
<keyword evidence="7" id="KW-0472">Membrane</keyword>
<keyword evidence="14" id="KW-1185">Reference proteome</keyword>
<evidence type="ECO:0000256" key="7">
    <source>
        <dbReference type="ARBA" id="ARBA00023136"/>
    </source>
</evidence>
<dbReference type="PANTHER" id="PTHR24061:SF0">
    <property type="entry name" value="C-FAMILY ODORANT RECEPTOR OLFCT1"/>
    <property type="match status" value="1"/>
</dbReference>
<dbReference type="OMA" id="ASYDMIN"/>
<feature type="domain" description="GPCR family 3 nine cysteines" evidence="12">
    <location>
        <begin position="487"/>
        <end position="540"/>
    </location>
</feature>
<dbReference type="GO" id="GO:0004930">
    <property type="term" value="F:G protein-coupled receptor activity"/>
    <property type="evidence" value="ECO:0007669"/>
    <property type="project" value="UniProtKB-KW"/>
</dbReference>
<evidence type="ECO:0000256" key="5">
    <source>
        <dbReference type="ARBA" id="ARBA00022989"/>
    </source>
</evidence>
<dbReference type="InterPro" id="IPR001828">
    <property type="entry name" value="ANF_lig-bd_rcpt"/>
</dbReference>
<evidence type="ECO:0000256" key="10">
    <source>
        <dbReference type="ARBA" id="ARBA00023224"/>
    </source>
</evidence>
<gene>
    <name evidence="13" type="ORF">scyTo_0001376</name>
</gene>
<dbReference type="InterPro" id="IPR011500">
    <property type="entry name" value="GPCR_3_9-Cys_dom"/>
</dbReference>
<dbReference type="Gene3D" id="2.10.50.30">
    <property type="entry name" value="GPCR, family 3, nine cysteines domain"/>
    <property type="match status" value="1"/>
</dbReference>
<keyword evidence="10" id="KW-0807">Transducer</keyword>
<dbReference type="Gene3D" id="3.40.50.2300">
    <property type="match status" value="3"/>
</dbReference>
<comment type="caution">
    <text evidence="13">The sequence shown here is derived from an EMBL/GenBank/DDBJ whole genome shotgun (WGS) entry which is preliminary data.</text>
</comment>
<dbReference type="EMBL" id="BFAA01000307">
    <property type="protein sequence ID" value="GCB70798.1"/>
    <property type="molecule type" value="Genomic_DNA"/>
</dbReference>
<comment type="subcellular location">
    <subcellularLocation>
        <location evidence="1">Cell membrane</location>
        <topology evidence="1">Multi-pass membrane protein</topology>
    </subcellularLocation>
</comment>
<dbReference type="InterPro" id="IPR038550">
    <property type="entry name" value="GPCR_3_9-Cys_sf"/>
</dbReference>
<accession>A0A401PCG1</accession>
<name>A0A401PCG1_SCYTO</name>